<organism evidence="1 2">
    <name type="scientific">Candidatus Iainarchaeum sp</name>
    <dbReference type="NCBI Taxonomy" id="3101447"/>
    <lineage>
        <taxon>Archaea</taxon>
        <taxon>Candidatus Iainarchaeota</taxon>
        <taxon>Candidatus Iainarchaeia</taxon>
        <taxon>Candidatus Iainarchaeales</taxon>
        <taxon>Candidatus Iainarchaeaceae</taxon>
        <taxon>Candidatus Iainarchaeum</taxon>
    </lineage>
</organism>
<dbReference type="AlphaFoldDB" id="A0A7J4JH25"/>
<protein>
    <submittedName>
        <fullName evidence="1">Uncharacterized protein</fullName>
    </submittedName>
</protein>
<evidence type="ECO:0000313" key="2">
    <source>
        <dbReference type="Proteomes" id="UP000564964"/>
    </source>
</evidence>
<proteinExistence type="predicted"/>
<name>A0A7J4JH25_9ARCH</name>
<dbReference type="EMBL" id="DUGH01000156">
    <property type="protein sequence ID" value="HIH17042.1"/>
    <property type="molecule type" value="Genomic_DNA"/>
</dbReference>
<gene>
    <name evidence="1" type="ORF">HA252_06575</name>
</gene>
<accession>A0A7J4JH25</accession>
<sequence length="159" mass="18329">MIATLMEQRTQAEDGIKRVTGLLKSPSRTRLFCQQLEGELRLLGLSRDIAATRIRIIGFEEQRTAIRKNVGELRGRLALIRRVSTPKELAPLEAKLAAHEHMLSLVRGSMALARENLTLLRAKYRADLRMQAREPVLRARERAKQSRWRRKGAQRRIIK</sequence>
<dbReference type="Proteomes" id="UP000564964">
    <property type="component" value="Unassembled WGS sequence"/>
</dbReference>
<comment type="caution">
    <text evidence="1">The sequence shown here is derived from an EMBL/GenBank/DDBJ whole genome shotgun (WGS) entry which is preliminary data.</text>
</comment>
<reference evidence="2" key="1">
    <citation type="journal article" date="2020" name="bioRxiv">
        <title>A rank-normalized archaeal taxonomy based on genome phylogeny resolves widespread incomplete and uneven classifications.</title>
        <authorList>
            <person name="Rinke C."/>
            <person name="Chuvochina M."/>
            <person name="Mussig A.J."/>
            <person name="Chaumeil P.-A."/>
            <person name="Waite D.W."/>
            <person name="Whitman W.B."/>
            <person name="Parks D.H."/>
            <person name="Hugenholtz P."/>
        </authorList>
    </citation>
    <scope>NUCLEOTIDE SEQUENCE [LARGE SCALE GENOMIC DNA]</scope>
</reference>
<evidence type="ECO:0000313" key="1">
    <source>
        <dbReference type="EMBL" id="HIH17042.1"/>
    </source>
</evidence>